<proteinExistence type="predicted"/>
<gene>
    <name evidence="2" type="ORF">Acr_10g0004910</name>
</gene>
<feature type="compositionally biased region" description="Basic and acidic residues" evidence="1">
    <location>
        <begin position="157"/>
        <end position="184"/>
    </location>
</feature>
<evidence type="ECO:0000313" key="3">
    <source>
        <dbReference type="Proteomes" id="UP000585474"/>
    </source>
</evidence>
<feature type="region of interest" description="Disordered" evidence="1">
    <location>
        <begin position="144"/>
        <end position="191"/>
    </location>
</feature>
<dbReference type="EMBL" id="BJWL01000010">
    <property type="protein sequence ID" value="GFY95106.1"/>
    <property type="molecule type" value="Genomic_DNA"/>
</dbReference>
<reference evidence="2 3" key="1">
    <citation type="submission" date="2019-07" db="EMBL/GenBank/DDBJ databases">
        <title>De Novo Assembly of kiwifruit Actinidia rufa.</title>
        <authorList>
            <person name="Sugita-Konishi S."/>
            <person name="Sato K."/>
            <person name="Mori E."/>
            <person name="Abe Y."/>
            <person name="Kisaki G."/>
            <person name="Hamano K."/>
            <person name="Suezawa K."/>
            <person name="Otani M."/>
            <person name="Fukuda T."/>
            <person name="Manabe T."/>
            <person name="Gomi K."/>
            <person name="Tabuchi M."/>
            <person name="Akimitsu K."/>
            <person name="Kataoka I."/>
        </authorList>
    </citation>
    <scope>NUCLEOTIDE SEQUENCE [LARGE SCALE GENOMIC DNA]</scope>
    <source>
        <strain evidence="3">cv. Fuchu</strain>
    </source>
</reference>
<dbReference type="Proteomes" id="UP000585474">
    <property type="component" value="Unassembled WGS sequence"/>
</dbReference>
<evidence type="ECO:0000256" key="1">
    <source>
        <dbReference type="SAM" id="MobiDB-lite"/>
    </source>
</evidence>
<dbReference type="AlphaFoldDB" id="A0A7J0F9J7"/>
<evidence type="ECO:0000313" key="2">
    <source>
        <dbReference type="EMBL" id="GFY95106.1"/>
    </source>
</evidence>
<comment type="caution">
    <text evidence="2">The sequence shown here is derived from an EMBL/GenBank/DDBJ whole genome shotgun (WGS) entry which is preliminary data.</text>
</comment>
<sequence>MSTPMVALASSVEMTWRGSMDSFLPRSRGFGDKQLPKRSWASSSAMVLGRRACLGGEFYPTSNEKSFLSFLGISDSSARITPCGKPRMKDTKGDEQEDDWADQTMHWTRGYDEMSAHGLWTKLKRDVPEEDISKQSLNEKACVETSERNYSGGTNERVPEATRRGQKKWPEKRSRERGHRGQEKRSKKRYRQMMADGKIQKSHFKDREVFSTHVACEGLVRMANNTKKSCWQRNSLVPHGRQEIHEGDRGNASKERKLKGYTDWKGVSRQEELLSDIGPVVLARRMDEKSNRCTEARKASARISEGCT</sequence>
<keyword evidence="3" id="KW-1185">Reference proteome</keyword>
<accession>A0A7J0F9J7</accession>
<organism evidence="2 3">
    <name type="scientific">Actinidia rufa</name>
    <dbReference type="NCBI Taxonomy" id="165716"/>
    <lineage>
        <taxon>Eukaryota</taxon>
        <taxon>Viridiplantae</taxon>
        <taxon>Streptophyta</taxon>
        <taxon>Embryophyta</taxon>
        <taxon>Tracheophyta</taxon>
        <taxon>Spermatophyta</taxon>
        <taxon>Magnoliopsida</taxon>
        <taxon>eudicotyledons</taxon>
        <taxon>Gunneridae</taxon>
        <taxon>Pentapetalae</taxon>
        <taxon>asterids</taxon>
        <taxon>Ericales</taxon>
        <taxon>Actinidiaceae</taxon>
        <taxon>Actinidia</taxon>
    </lineage>
</organism>
<protein>
    <submittedName>
        <fullName evidence="2">Uncharacterized protein</fullName>
    </submittedName>
</protein>
<name>A0A7J0F9J7_9ERIC</name>